<keyword evidence="2" id="KW-0808">Transferase</keyword>
<reference evidence="2" key="1">
    <citation type="journal article" date="2020" name="mSystems">
        <title>Genome- and Community-Level Interaction Insights into Carbon Utilization and Element Cycling Functions of Hydrothermarchaeota in Hydrothermal Sediment.</title>
        <authorList>
            <person name="Zhou Z."/>
            <person name="Liu Y."/>
            <person name="Xu W."/>
            <person name="Pan J."/>
            <person name="Luo Z.H."/>
            <person name="Li M."/>
        </authorList>
    </citation>
    <scope>NUCLEOTIDE SEQUENCE [LARGE SCALE GENOMIC DNA]</scope>
    <source>
        <strain evidence="2">SpSt-767</strain>
    </source>
</reference>
<dbReference type="Gene3D" id="3.40.50.2000">
    <property type="entry name" value="Glycogen Phosphorylase B"/>
    <property type="match status" value="2"/>
</dbReference>
<dbReference type="AlphaFoldDB" id="A0A7V6A6B0"/>
<evidence type="ECO:0000313" key="2">
    <source>
        <dbReference type="EMBL" id="HHS30843.1"/>
    </source>
</evidence>
<dbReference type="PANTHER" id="PTHR12526">
    <property type="entry name" value="GLYCOSYLTRANSFERASE"/>
    <property type="match status" value="1"/>
</dbReference>
<name>A0A7V6A6B0_9BACT</name>
<dbReference type="EMBL" id="DTGR01000219">
    <property type="protein sequence ID" value="HHS30843.1"/>
    <property type="molecule type" value="Genomic_DNA"/>
</dbReference>
<sequence length="375" mass="41324">MHLYKSVTRFRPDKIASTVISLVPGGKIAHLLQSRGISVIDLGMRPGCPTLRAVFRLSGVLRSLRPHIVQTYLYHADLLGYVAARWAEVPNILWNLRQSLMDFSRYRRTTALTVRLCARFSRRVKYILVNSYAGLKAHARLGYDAARMLVVPNGFELSRFRPHPPSYREVRQELGLGPETRLVGMLARFDPQKDHETFLRAAQLVSKRLPEAFFLLAGNGINHNNPAFARLLAANPINPERLIPLGERSDTPRLLAALDVYVSSSAFGEGFPNAIGEAMACGVPCVVTDVGDSASIVGETGVVVQPGQPHDLARAIKEVLGWPPTGRASRGAAARVRIEQNFDINQIAARLESFYLDLAARSDVPGLMEPCQLSA</sequence>
<organism evidence="2">
    <name type="scientific">Desulfobacca acetoxidans</name>
    <dbReference type="NCBI Taxonomy" id="60893"/>
    <lineage>
        <taxon>Bacteria</taxon>
        <taxon>Pseudomonadati</taxon>
        <taxon>Thermodesulfobacteriota</taxon>
        <taxon>Desulfobaccia</taxon>
        <taxon>Desulfobaccales</taxon>
        <taxon>Desulfobaccaceae</taxon>
        <taxon>Desulfobacca</taxon>
    </lineage>
</organism>
<proteinExistence type="predicted"/>
<comment type="caution">
    <text evidence="2">The sequence shown here is derived from an EMBL/GenBank/DDBJ whole genome shotgun (WGS) entry which is preliminary data.</text>
</comment>
<gene>
    <name evidence="2" type="ORF">ENV52_14220</name>
</gene>
<protein>
    <submittedName>
        <fullName evidence="2">Glycosyltransferase</fullName>
    </submittedName>
</protein>
<dbReference type="GO" id="GO:0016757">
    <property type="term" value="F:glycosyltransferase activity"/>
    <property type="evidence" value="ECO:0007669"/>
    <property type="project" value="UniProtKB-ARBA"/>
</dbReference>
<feature type="domain" description="Glycosyltransferase subfamily 4-like N-terminal" evidence="1">
    <location>
        <begin position="32"/>
        <end position="154"/>
    </location>
</feature>
<dbReference type="Pfam" id="PF13579">
    <property type="entry name" value="Glyco_trans_4_4"/>
    <property type="match status" value="1"/>
</dbReference>
<dbReference type="SUPFAM" id="SSF53756">
    <property type="entry name" value="UDP-Glycosyltransferase/glycogen phosphorylase"/>
    <property type="match status" value="1"/>
</dbReference>
<evidence type="ECO:0000259" key="1">
    <source>
        <dbReference type="Pfam" id="PF13579"/>
    </source>
</evidence>
<accession>A0A7V6A6B0</accession>
<dbReference type="InterPro" id="IPR028098">
    <property type="entry name" value="Glyco_trans_4-like_N"/>
</dbReference>
<dbReference type="Pfam" id="PF13692">
    <property type="entry name" value="Glyco_trans_1_4"/>
    <property type="match status" value="1"/>
</dbReference>